<evidence type="ECO:0000256" key="6">
    <source>
        <dbReference type="ARBA" id="ARBA00022989"/>
    </source>
</evidence>
<keyword evidence="7 9" id="KW-0472">Membrane</keyword>
<keyword evidence="4 8" id="KW-0863">Zinc-finger</keyword>
<evidence type="ECO:0000259" key="10">
    <source>
        <dbReference type="PROSITE" id="PS50089"/>
    </source>
</evidence>
<dbReference type="GO" id="GO:0061630">
    <property type="term" value="F:ubiquitin protein ligase activity"/>
    <property type="evidence" value="ECO:0007669"/>
    <property type="project" value="TreeGrafter"/>
</dbReference>
<evidence type="ECO:0000256" key="7">
    <source>
        <dbReference type="ARBA" id="ARBA00023136"/>
    </source>
</evidence>
<evidence type="ECO:0000256" key="4">
    <source>
        <dbReference type="ARBA" id="ARBA00022771"/>
    </source>
</evidence>
<evidence type="ECO:0000256" key="9">
    <source>
        <dbReference type="SAM" id="Phobius"/>
    </source>
</evidence>
<evidence type="ECO:0000256" key="5">
    <source>
        <dbReference type="ARBA" id="ARBA00022833"/>
    </source>
</evidence>
<name>A0A813LXQ7_9BILA</name>
<dbReference type="GO" id="GO:0036503">
    <property type="term" value="P:ERAD pathway"/>
    <property type="evidence" value="ECO:0007669"/>
    <property type="project" value="TreeGrafter"/>
</dbReference>
<dbReference type="InterPro" id="IPR001841">
    <property type="entry name" value="Znf_RING"/>
</dbReference>
<feature type="transmembrane region" description="Helical" evidence="9">
    <location>
        <begin position="96"/>
        <end position="115"/>
    </location>
</feature>
<dbReference type="Proteomes" id="UP000663879">
    <property type="component" value="Unassembled WGS sequence"/>
</dbReference>
<evidence type="ECO:0000256" key="1">
    <source>
        <dbReference type="ARBA" id="ARBA00004141"/>
    </source>
</evidence>
<proteinExistence type="predicted"/>
<evidence type="ECO:0000313" key="11">
    <source>
        <dbReference type="EMBL" id="CAF0704142.1"/>
    </source>
</evidence>
<dbReference type="InterPro" id="IPR040176">
    <property type="entry name" value="RNF121/RNF175"/>
</dbReference>
<dbReference type="SUPFAM" id="SSF57850">
    <property type="entry name" value="RING/U-box"/>
    <property type="match status" value="1"/>
</dbReference>
<sequence>MDDDIQTGTIVVKNISYDLSKLSPDERHRLRHEAMHEKHKGHETMHAEMVLILLVSLVVFQVLLVFWKNKHFKSFQSVTMVGMWIIPQIISFKLGHIRFIIIWFIFTIITGLIAVKARKTPIDKSTPRLLYKWFLLVHKISYLLGIAGYVGLMLTFLGINFLFFISPTAALDTSVIVMFYGVYYGVLGRDIAEICSDFMAAKIGYYTESGIPQRALETNTCAICTNPIMVLNNDEALIESTFSLPCGHIFHEFCIRGWCIVGKKQTCPYCKEKVDLKRLFPNPWEKPHILYGNFLDWIRYLVAWQPVIIITVQGINWAMGLE</sequence>
<dbReference type="AlphaFoldDB" id="A0A813LXQ7"/>
<dbReference type="PANTHER" id="PTHR13407">
    <property type="entry name" value="RNF121 PROTEIN"/>
    <property type="match status" value="1"/>
</dbReference>
<dbReference type="CDD" id="cd16475">
    <property type="entry name" value="RING-H2_RNF121-like"/>
    <property type="match status" value="1"/>
</dbReference>
<dbReference type="SMART" id="SM00184">
    <property type="entry name" value="RING"/>
    <property type="match status" value="1"/>
</dbReference>
<feature type="transmembrane region" description="Helical" evidence="9">
    <location>
        <begin position="49"/>
        <end position="67"/>
    </location>
</feature>
<keyword evidence="3" id="KW-0479">Metal-binding</keyword>
<evidence type="ECO:0000256" key="2">
    <source>
        <dbReference type="ARBA" id="ARBA00022692"/>
    </source>
</evidence>
<comment type="subcellular location">
    <subcellularLocation>
        <location evidence="1">Membrane</location>
        <topology evidence="1">Multi-pass membrane protein</topology>
    </subcellularLocation>
</comment>
<dbReference type="GO" id="GO:0008270">
    <property type="term" value="F:zinc ion binding"/>
    <property type="evidence" value="ECO:0007669"/>
    <property type="project" value="UniProtKB-KW"/>
</dbReference>
<gene>
    <name evidence="11" type="ORF">OXX778_LOCUS119</name>
</gene>
<feature type="transmembrane region" description="Helical" evidence="9">
    <location>
        <begin position="74"/>
        <end position="90"/>
    </location>
</feature>
<dbReference type="InterPro" id="IPR013083">
    <property type="entry name" value="Znf_RING/FYVE/PHD"/>
</dbReference>
<comment type="caution">
    <text evidence="11">The sequence shown here is derived from an EMBL/GenBank/DDBJ whole genome shotgun (WGS) entry which is preliminary data.</text>
</comment>
<dbReference type="GO" id="GO:0005789">
    <property type="term" value="C:endoplasmic reticulum membrane"/>
    <property type="evidence" value="ECO:0007669"/>
    <property type="project" value="TreeGrafter"/>
</dbReference>
<dbReference type="OrthoDB" id="446635at2759"/>
<feature type="domain" description="RING-type" evidence="10">
    <location>
        <begin position="221"/>
        <end position="271"/>
    </location>
</feature>
<dbReference type="Gene3D" id="3.30.40.10">
    <property type="entry name" value="Zinc/RING finger domain, C3HC4 (zinc finger)"/>
    <property type="match status" value="1"/>
</dbReference>
<reference evidence="11" key="1">
    <citation type="submission" date="2021-02" db="EMBL/GenBank/DDBJ databases">
        <authorList>
            <person name="Nowell W R."/>
        </authorList>
    </citation>
    <scope>NUCLEOTIDE SEQUENCE</scope>
    <source>
        <strain evidence="11">Ploen Becks lab</strain>
    </source>
</reference>
<organism evidence="11 12">
    <name type="scientific">Brachionus calyciflorus</name>
    <dbReference type="NCBI Taxonomy" id="104777"/>
    <lineage>
        <taxon>Eukaryota</taxon>
        <taxon>Metazoa</taxon>
        <taxon>Spiralia</taxon>
        <taxon>Gnathifera</taxon>
        <taxon>Rotifera</taxon>
        <taxon>Eurotatoria</taxon>
        <taxon>Monogononta</taxon>
        <taxon>Pseudotrocha</taxon>
        <taxon>Ploima</taxon>
        <taxon>Brachionidae</taxon>
        <taxon>Brachionus</taxon>
    </lineage>
</organism>
<evidence type="ECO:0000313" key="12">
    <source>
        <dbReference type="Proteomes" id="UP000663879"/>
    </source>
</evidence>
<keyword evidence="2 9" id="KW-0812">Transmembrane</keyword>
<accession>A0A813LXQ7</accession>
<dbReference type="PANTHER" id="PTHR13407:SF0">
    <property type="entry name" value="FI05221P"/>
    <property type="match status" value="1"/>
</dbReference>
<keyword evidence="6 9" id="KW-1133">Transmembrane helix</keyword>
<protein>
    <recommendedName>
        <fullName evidence="10">RING-type domain-containing protein</fullName>
    </recommendedName>
</protein>
<evidence type="ECO:0000256" key="3">
    <source>
        <dbReference type="ARBA" id="ARBA00022723"/>
    </source>
</evidence>
<keyword evidence="12" id="KW-1185">Reference proteome</keyword>
<keyword evidence="5" id="KW-0862">Zinc</keyword>
<dbReference type="GO" id="GO:0000139">
    <property type="term" value="C:Golgi membrane"/>
    <property type="evidence" value="ECO:0007669"/>
    <property type="project" value="TreeGrafter"/>
</dbReference>
<feature type="transmembrane region" description="Helical" evidence="9">
    <location>
        <begin position="169"/>
        <end position="187"/>
    </location>
</feature>
<evidence type="ECO:0000256" key="8">
    <source>
        <dbReference type="PROSITE-ProRule" id="PRU00175"/>
    </source>
</evidence>
<dbReference type="PROSITE" id="PS50089">
    <property type="entry name" value="ZF_RING_2"/>
    <property type="match status" value="1"/>
</dbReference>
<dbReference type="EMBL" id="CAJNOC010000005">
    <property type="protein sequence ID" value="CAF0704142.1"/>
    <property type="molecule type" value="Genomic_DNA"/>
</dbReference>
<feature type="transmembrane region" description="Helical" evidence="9">
    <location>
        <begin position="136"/>
        <end position="163"/>
    </location>
</feature>
<dbReference type="Pfam" id="PF13639">
    <property type="entry name" value="zf-RING_2"/>
    <property type="match status" value="1"/>
</dbReference>